<dbReference type="CDD" id="cd01285">
    <property type="entry name" value="nucleoside_deaminase"/>
    <property type="match status" value="1"/>
</dbReference>
<keyword evidence="6" id="KW-0378">Hydrolase</keyword>
<dbReference type="GO" id="GO:0005737">
    <property type="term" value="C:cytoplasm"/>
    <property type="evidence" value="ECO:0007669"/>
    <property type="project" value="UniProtKB-SubCell"/>
</dbReference>
<dbReference type="InterPro" id="IPR016193">
    <property type="entry name" value="Cytidine_deaminase-like"/>
</dbReference>
<evidence type="ECO:0000256" key="8">
    <source>
        <dbReference type="ARBA" id="ARBA00060693"/>
    </source>
</evidence>
<comment type="subcellular location">
    <subcellularLocation>
        <location evidence="2">Cytoplasm</location>
    </subcellularLocation>
</comment>
<dbReference type="InterPro" id="IPR016192">
    <property type="entry name" value="APOBEC/CMP_deaminase_Zn-bd"/>
</dbReference>
<feature type="domain" description="CMP/dCMP-type deaminase" evidence="9">
    <location>
        <begin position="1"/>
        <end position="118"/>
    </location>
</feature>
<dbReference type="EMBL" id="CP000828">
    <property type="protein sequence ID" value="ABW25984.1"/>
    <property type="molecule type" value="Genomic_DNA"/>
</dbReference>
<evidence type="ECO:0000313" key="10">
    <source>
        <dbReference type="EMBL" id="ABW25984.1"/>
    </source>
</evidence>
<accession>B0BZQ8</accession>
<keyword evidence="11" id="KW-1185">Reference proteome</keyword>
<evidence type="ECO:0000313" key="11">
    <source>
        <dbReference type="Proteomes" id="UP000000268"/>
    </source>
</evidence>
<dbReference type="Gene3D" id="3.40.140.10">
    <property type="entry name" value="Cytidine Deaminase, domain 2"/>
    <property type="match status" value="1"/>
</dbReference>
<name>B0BZQ8_ACAM1</name>
<evidence type="ECO:0000256" key="4">
    <source>
        <dbReference type="ARBA" id="ARBA00022490"/>
    </source>
</evidence>
<reference evidence="10 11" key="1">
    <citation type="journal article" date="2008" name="Proc. Natl. Acad. Sci. U.S.A.">
        <title>Niche adaptation and genome expansion in the chlorophyll d-producing cyanobacterium Acaryochloris marina.</title>
        <authorList>
            <person name="Swingley W.D."/>
            <person name="Chen M."/>
            <person name="Cheung P.C."/>
            <person name="Conrad A.L."/>
            <person name="Dejesa L.C."/>
            <person name="Hao J."/>
            <person name="Honchak B.M."/>
            <person name="Karbach L.E."/>
            <person name="Kurdoglu A."/>
            <person name="Lahiri S."/>
            <person name="Mastrian S.D."/>
            <person name="Miyashita H."/>
            <person name="Page L."/>
            <person name="Ramakrishna P."/>
            <person name="Satoh S."/>
            <person name="Sattley W.M."/>
            <person name="Shimada Y."/>
            <person name="Taylor H.L."/>
            <person name="Tomo T."/>
            <person name="Tsuchiya T."/>
            <person name="Wang Z.T."/>
            <person name="Raymond J."/>
            <person name="Mimuro M."/>
            <person name="Blankenship R.E."/>
            <person name="Touchman J.W."/>
        </authorList>
    </citation>
    <scope>NUCLEOTIDE SEQUENCE [LARGE SCALE GENOMIC DNA]</scope>
    <source>
        <strain evidence="11">MBIC 11017</strain>
    </source>
</reference>
<organism evidence="10 11">
    <name type="scientific">Acaryochloris marina (strain MBIC 11017)</name>
    <dbReference type="NCBI Taxonomy" id="329726"/>
    <lineage>
        <taxon>Bacteria</taxon>
        <taxon>Bacillati</taxon>
        <taxon>Cyanobacteriota</taxon>
        <taxon>Cyanophyceae</taxon>
        <taxon>Acaryochloridales</taxon>
        <taxon>Acaryochloridaceae</taxon>
        <taxon>Acaryochloris</taxon>
    </lineage>
</organism>
<dbReference type="RefSeq" id="WP_012161549.1">
    <property type="nucleotide sequence ID" value="NC_009925.1"/>
</dbReference>
<dbReference type="GO" id="GO:0008270">
    <property type="term" value="F:zinc ion binding"/>
    <property type="evidence" value="ECO:0007669"/>
    <property type="project" value="InterPro"/>
</dbReference>
<protein>
    <submittedName>
        <fullName evidence="10">Cytosine/adenosine deaminase</fullName>
    </submittedName>
</protein>
<keyword evidence="4" id="KW-0963">Cytoplasm</keyword>
<dbReference type="PANTHER" id="PTHR11079">
    <property type="entry name" value="CYTOSINE DEAMINASE FAMILY MEMBER"/>
    <property type="match status" value="1"/>
</dbReference>
<dbReference type="GO" id="GO:0055086">
    <property type="term" value="P:nucleobase-containing small molecule metabolic process"/>
    <property type="evidence" value="ECO:0007669"/>
    <property type="project" value="UniProtKB-ARBA"/>
</dbReference>
<evidence type="ECO:0000256" key="5">
    <source>
        <dbReference type="ARBA" id="ARBA00022723"/>
    </source>
</evidence>
<evidence type="ECO:0000256" key="3">
    <source>
        <dbReference type="ARBA" id="ARBA00011738"/>
    </source>
</evidence>
<dbReference type="PANTHER" id="PTHR11079:SF190">
    <property type="entry name" value="CYTOSINE DEAMINASE"/>
    <property type="match status" value="1"/>
</dbReference>
<dbReference type="InterPro" id="IPR002125">
    <property type="entry name" value="CMP_dCMP_dom"/>
</dbReference>
<dbReference type="PROSITE" id="PS00903">
    <property type="entry name" value="CYT_DCMP_DEAMINASES_1"/>
    <property type="match status" value="1"/>
</dbReference>
<comment type="pathway">
    <text evidence="8">Pyrimidine metabolism.</text>
</comment>
<dbReference type="AlphaFoldDB" id="B0BZQ8"/>
<evidence type="ECO:0000259" key="9">
    <source>
        <dbReference type="PROSITE" id="PS51747"/>
    </source>
</evidence>
<dbReference type="FunFam" id="3.40.140.10:FF:000016">
    <property type="entry name" value="Cytosine deaminase"/>
    <property type="match status" value="1"/>
</dbReference>
<comment type="subunit">
    <text evidence="3">Homodimer.</text>
</comment>
<evidence type="ECO:0000256" key="2">
    <source>
        <dbReference type="ARBA" id="ARBA00004496"/>
    </source>
</evidence>
<dbReference type="GO" id="GO:0008835">
    <property type="term" value="F:diaminohydroxyphosphoribosylaminopyrimidine deaminase activity"/>
    <property type="evidence" value="ECO:0007669"/>
    <property type="project" value="TreeGrafter"/>
</dbReference>
<dbReference type="KEGG" id="amr:AM1_0942"/>
<evidence type="ECO:0000256" key="1">
    <source>
        <dbReference type="ARBA" id="ARBA00001947"/>
    </source>
</evidence>
<dbReference type="STRING" id="329726.AM1_0942"/>
<dbReference type="Proteomes" id="UP000000268">
    <property type="component" value="Chromosome"/>
</dbReference>
<dbReference type="eggNOG" id="COG0590">
    <property type="taxonomic scope" value="Bacteria"/>
</dbReference>
<comment type="cofactor">
    <cofactor evidence="1">
        <name>Zn(2+)</name>
        <dbReference type="ChEBI" id="CHEBI:29105"/>
    </cofactor>
</comment>
<dbReference type="HOGENOM" id="CLU_025810_7_2_3"/>
<dbReference type="PROSITE" id="PS51747">
    <property type="entry name" value="CYT_DCMP_DEAMINASES_2"/>
    <property type="match status" value="1"/>
</dbReference>
<dbReference type="GO" id="GO:0072527">
    <property type="term" value="P:pyrimidine-containing compound metabolic process"/>
    <property type="evidence" value="ECO:0007669"/>
    <property type="project" value="UniProtKB-ARBA"/>
</dbReference>
<dbReference type="SUPFAM" id="SSF53927">
    <property type="entry name" value="Cytidine deaminase-like"/>
    <property type="match status" value="1"/>
</dbReference>
<dbReference type="Pfam" id="PF00383">
    <property type="entry name" value="dCMP_cyt_deam_1"/>
    <property type="match status" value="1"/>
</dbReference>
<evidence type="ECO:0000256" key="6">
    <source>
        <dbReference type="ARBA" id="ARBA00022801"/>
    </source>
</evidence>
<keyword evidence="7" id="KW-0862">Zinc</keyword>
<proteinExistence type="predicted"/>
<keyword evidence="5" id="KW-0479">Metal-binding</keyword>
<evidence type="ECO:0000256" key="7">
    <source>
        <dbReference type="ARBA" id="ARBA00022833"/>
    </source>
</evidence>
<sequence>MTLDLFMDAAIQEAQRGLAAGGIPIGSVVVKNGTIVGRGHNLRVQQGSAILHAEMSALETLGRQPAMFYQDVTLYTTLSPCSMCTGAILLYKIPRVVIGENHTFMGEEALLKSRGVKVTVLDLPQCRQMMQAFIKGTPQLWYEDIGVEQA</sequence>
<gene>
    <name evidence="10" type="ordered locus">AM1_0942</name>
</gene>